<feature type="domain" description="Multidrug resistance protein MdtA-like barrel-sandwich hybrid" evidence="4">
    <location>
        <begin position="44"/>
        <end position="229"/>
    </location>
</feature>
<comment type="similarity">
    <text evidence="1">Belongs to the membrane fusion protein (MFP) (TC 8.A.1) family.</text>
</comment>
<evidence type="ECO:0000313" key="5">
    <source>
        <dbReference type="EMBL" id="AIL62336.1"/>
    </source>
</evidence>
<feature type="coiled-coil region" evidence="2">
    <location>
        <begin position="84"/>
        <end position="125"/>
    </location>
</feature>
<sequence length="352" mass="38682">MTPDQRFARWVKVGITVFGFVFVYFMVADLWMPLTPQAQLMRPVVRVAPQVSGLVVKVAVDNNAHVQAGQVLFRLDPEPFELAVDEAKLALEQAEQDNDELDSRLAAARAALLAAEANAVEQTRQAKRLHALIGRKLVSQQLFDQTETKRKMALADASAARSTVQELVVRRGQAGVNSLRVRQAQNALDQARLQLEYSQVRAVQAGVISNLQLTSGTYINAGTPVAALVADQTDITADFREKALRYVVPGTEATVVFDALPGMLFDARVTHVDAGVREGQLDPTGELAQPVKSDRWVRDAQRQRLHVKLEQPLPQNLPTGAKATVQLYPGGTPADVLGWVQIRLVGLLHYIY</sequence>
<accession>A0A077FGF3</accession>
<dbReference type="InterPro" id="IPR058625">
    <property type="entry name" value="MdtA-like_BSH"/>
</dbReference>
<dbReference type="OrthoDB" id="286173at2"/>
<dbReference type="Gene3D" id="1.10.287.470">
    <property type="entry name" value="Helix hairpin bin"/>
    <property type="match status" value="1"/>
</dbReference>
<dbReference type="RefSeq" id="WP_038612256.1">
    <property type="nucleotide sequence ID" value="NZ_CP009048.1"/>
</dbReference>
<keyword evidence="3" id="KW-1133">Transmembrane helix</keyword>
<organism evidence="5 6">
    <name type="scientific">Pseudomonas alkylphenolica</name>
    <dbReference type="NCBI Taxonomy" id="237609"/>
    <lineage>
        <taxon>Bacteria</taxon>
        <taxon>Pseudomonadati</taxon>
        <taxon>Pseudomonadota</taxon>
        <taxon>Gammaproteobacteria</taxon>
        <taxon>Pseudomonadales</taxon>
        <taxon>Pseudomonadaceae</taxon>
        <taxon>Pseudomonas</taxon>
    </lineage>
</organism>
<evidence type="ECO:0000256" key="1">
    <source>
        <dbReference type="ARBA" id="ARBA00009477"/>
    </source>
</evidence>
<keyword evidence="3" id="KW-0472">Membrane</keyword>
<gene>
    <name evidence="5" type="ORF">PSAKL28_31680</name>
</gene>
<evidence type="ECO:0000313" key="6">
    <source>
        <dbReference type="Proteomes" id="UP000028931"/>
    </source>
</evidence>
<dbReference type="PANTHER" id="PTHR30367:SF6">
    <property type="entry name" value="SECRETION PROTEIN-RELATED"/>
    <property type="match status" value="1"/>
</dbReference>
<dbReference type="Gene3D" id="2.40.30.170">
    <property type="match status" value="1"/>
</dbReference>
<dbReference type="Gene3D" id="2.40.50.100">
    <property type="match status" value="1"/>
</dbReference>
<protein>
    <submittedName>
        <fullName evidence="5">HlyD family secretion protein</fullName>
    </submittedName>
</protein>
<dbReference type="EMBL" id="CP009048">
    <property type="protein sequence ID" value="AIL62336.1"/>
    <property type="molecule type" value="Genomic_DNA"/>
</dbReference>
<dbReference type="KEGG" id="palk:PSAKL28_31680"/>
<dbReference type="AlphaFoldDB" id="A0A077FGF3"/>
<dbReference type="Pfam" id="PF25917">
    <property type="entry name" value="BSH_RND"/>
    <property type="match status" value="1"/>
</dbReference>
<feature type="transmembrane region" description="Helical" evidence="3">
    <location>
        <begin position="12"/>
        <end position="32"/>
    </location>
</feature>
<dbReference type="PANTHER" id="PTHR30367">
    <property type="entry name" value="P-HYDROXYBENZOIC ACID EFFLUX PUMP SUBUNIT AAEA-RELATED"/>
    <property type="match status" value="1"/>
</dbReference>
<keyword evidence="3" id="KW-0812">Transmembrane</keyword>
<evidence type="ECO:0000259" key="4">
    <source>
        <dbReference type="Pfam" id="PF25917"/>
    </source>
</evidence>
<dbReference type="SUPFAM" id="SSF111369">
    <property type="entry name" value="HlyD-like secretion proteins"/>
    <property type="match status" value="2"/>
</dbReference>
<evidence type="ECO:0000256" key="2">
    <source>
        <dbReference type="SAM" id="Coils"/>
    </source>
</evidence>
<evidence type="ECO:0000256" key="3">
    <source>
        <dbReference type="SAM" id="Phobius"/>
    </source>
</evidence>
<dbReference type="InterPro" id="IPR050393">
    <property type="entry name" value="MFP_Efflux_Pump"/>
</dbReference>
<dbReference type="eggNOG" id="COG1566">
    <property type="taxonomic scope" value="Bacteria"/>
</dbReference>
<name>A0A077FGF3_9PSED</name>
<dbReference type="HOGENOM" id="CLU_018816_15_3_6"/>
<reference evidence="5 6" key="1">
    <citation type="submission" date="2014-07" db="EMBL/GenBank/DDBJ databases">
        <authorList>
            <person name="Lee K."/>
            <person name="Lim J.Y."/>
            <person name="Hwang I."/>
        </authorList>
    </citation>
    <scope>NUCLEOTIDE SEQUENCE [LARGE SCALE GENOMIC DNA]</scope>
    <source>
        <strain evidence="5 6">KL28</strain>
    </source>
</reference>
<keyword evidence="2" id="KW-0175">Coiled coil</keyword>
<dbReference type="Proteomes" id="UP000028931">
    <property type="component" value="Chromosome"/>
</dbReference>
<proteinExistence type="inferred from homology"/>